<protein>
    <submittedName>
        <fullName evidence="2">GDP-mannose-dependent alpha-(1-2)-phosphatidylinositol mannosyltransferase</fullName>
        <ecNumber evidence="2">2.4.1.57</ecNumber>
    </submittedName>
</protein>
<dbReference type="EMBL" id="MLJW01004588">
    <property type="protein sequence ID" value="OIQ69685.1"/>
    <property type="molecule type" value="Genomic_DNA"/>
</dbReference>
<keyword evidence="2" id="KW-0328">Glycosyltransferase</keyword>
<proteinExistence type="predicted"/>
<dbReference type="EC" id="2.4.1.57" evidence="2"/>
<dbReference type="AlphaFoldDB" id="A0A1J5Q1D1"/>
<dbReference type="SUPFAM" id="SSF53756">
    <property type="entry name" value="UDP-Glycosyltransferase/glycogen phosphorylase"/>
    <property type="match status" value="1"/>
</dbReference>
<dbReference type="Pfam" id="PF00534">
    <property type="entry name" value="Glycos_transf_1"/>
    <property type="match status" value="1"/>
</dbReference>
<dbReference type="CDD" id="cd03809">
    <property type="entry name" value="GT4_MtfB-like"/>
    <property type="match status" value="1"/>
</dbReference>
<dbReference type="PANTHER" id="PTHR46401">
    <property type="entry name" value="GLYCOSYLTRANSFERASE WBBK-RELATED"/>
    <property type="match status" value="1"/>
</dbReference>
<accession>A0A1J5Q1D1</accession>
<gene>
    <name evidence="2" type="primary">pimA_3</name>
    <name evidence="2" type="ORF">GALL_487100</name>
</gene>
<reference evidence="2" key="1">
    <citation type="submission" date="2016-10" db="EMBL/GenBank/DDBJ databases">
        <title>Sequence of Gallionella enrichment culture.</title>
        <authorList>
            <person name="Poehlein A."/>
            <person name="Muehling M."/>
            <person name="Daniel R."/>
        </authorList>
    </citation>
    <scope>NUCLEOTIDE SEQUENCE</scope>
</reference>
<keyword evidence="2" id="KW-0808">Transferase</keyword>
<feature type="domain" description="Glycosyl transferase family 1" evidence="1">
    <location>
        <begin position="1"/>
        <end position="141"/>
    </location>
</feature>
<sequence>MVGTIEPRKGHAQTLAAFELLWAQGMDVNLVIVGKQGWLVDQLVDKLRQHPELNRHLFWLEGISDEYLEKIYAASTCLIAASEGEGFGLPLIEAAQHKKPIIARELPVFREVAGEHAFYFNGLTSKDLADAISAWLTLSQSDMHPKSVGMRYLSWSDSALQLKEQLYLNHPH</sequence>
<name>A0A1J5Q1D1_9ZZZZ</name>
<organism evidence="2">
    <name type="scientific">mine drainage metagenome</name>
    <dbReference type="NCBI Taxonomy" id="410659"/>
    <lineage>
        <taxon>unclassified sequences</taxon>
        <taxon>metagenomes</taxon>
        <taxon>ecological metagenomes</taxon>
    </lineage>
</organism>
<dbReference type="Gene3D" id="3.40.50.2000">
    <property type="entry name" value="Glycogen Phosphorylase B"/>
    <property type="match status" value="1"/>
</dbReference>
<evidence type="ECO:0000259" key="1">
    <source>
        <dbReference type="Pfam" id="PF00534"/>
    </source>
</evidence>
<evidence type="ECO:0000313" key="2">
    <source>
        <dbReference type="EMBL" id="OIQ69685.1"/>
    </source>
</evidence>
<dbReference type="PANTHER" id="PTHR46401:SF9">
    <property type="entry name" value="MANNOSYLTRANSFERASE A"/>
    <property type="match status" value="1"/>
</dbReference>
<dbReference type="InterPro" id="IPR001296">
    <property type="entry name" value="Glyco_trans_1"/>
</dbReference>
<comment type="caution">
    <text evidence="2">The sequence shown here is derived from an EMBL/GenBank/DDBJ whole genome shotgun (WGS) entry which is preliminary data.</text>
</comment>
<dbReference type="GO" id="GO:0016757">
    <property type="term" value="F:glycosyltransferase activity"/>
    <property type="evidence" value="ECO:0007669"/>
    <property type="project" value="UniProtKB-KW"/>
</dbReference>